<name>A0A3M0J486_HIRRU</name>
<dbReference type="SUPFAM" id="SSF47396">
    <property type="entry name" value="Transcription factor IIA (TFIIA), alpha-helical domain"/>
    <property type="match status" value="1"/>
</dbReference>
<keyword evidence="4" id="KW-0539">Nucleus</keyword>
<keyword evidence="6" id="KW-1185">Reference proteome</keyword>
<dbReference type="GO" id="GO:0006367">
    <property type="term" value="P:transcription initiation at RNA polymerase II promoter"/>
    <property type="evidence" value="ECO:0007669"/>
    <property type="project" value="InterPro"/>
</dbReference>
<dbReference type="CDD" id="cd07976">
    <property type="entry name" value="TFIIA_alpha_beta_like"/>
    <property type="match status" value="1"/>
</dbReference>
<accession>A0A3M0J486</accession>
<comment type="similarity">
    <text evidence="2">Belongs to the TFIIA subunit 1 family.</text>
</comment>
<dbReference type="Gene3D" id="2.30.18.10">
    <property type="entry name" value="Transcription factor IIA (TFIIA), beta-barrel domain"/>
    <property type="match status" value="1"/>
</dbReference>
<dbReference type="STRING" id="333673.A0A3M0J486"/>
<dbReference type="SMART" id="SM01371">
    <property type="entry name" value="TFIIA"/>
    <property type="match status" value="1"/>
</dbReference>
<evidence type="ECO:0000256" key="4">
    <source>
        <dbReference type="ARBA" id="ARBA00023242"/>
    </source>
</evidence>
<comment type="caution">
    <text evidence="5">The sequence shown here is derived from an EMBL/GenBank/DDBJ whole genome shotgun (WGS) entry which is preliminary data.</text>
</comment>
<dbReference type="GO" id="GO:0005672">
    <property type="term" value="C:transcription factor TFIIA complex"/>
    <property type="evidence" value="ECO:0007669"/>
    <property type="project" value="InterPro"/>
</dbReference>
<reference evidence="5 6" key="1">
    <citation type="submission" date="2018-07" db="EMBL/GenBank/DDBJ databases">
        <title>A high quality draft genome assembly of the barn swallow (H. rustica rustica).</title>
        <authorList>
            <person name="Formenti G."/>
            <person name="Chiara M."/>
            <person name="Poveda L."/>
            <person name="Francoijs K.-J."/>
            <person name="Bonisoli-Alquati A."/>
            <person name="Canova L."/>
            <person name="Gianfranceschi L."/>
            <person name="Horner D.S."/>
            <person name="Saino N."/>
        </authorList>
    </citation>
    <scope>NUCLEOTIDE SEQUENCE [LARGE SCALE GENOMIC DNA]</scope>
    <source>
        <strain evidence="5">Chelidonia</strain>
        <tissue evidence="5">Blood</tissue>
    </source>
</reference>
<proteinExistence type="inferred from homology"/>
<protein>
    <submittedName>
        <fullName evidence="5">Uncharacterized protein</fullName>
    </submittedName>
</protein>
<gene>
    <name evidence="5" type="ORF">DUI87_29954</name>
</gene>
<dbReference type="InterPro" id="IPR004855">
    <property type="entry name" value="TFIIA_asu/bsu"/>
</dbReference>
<dbReference type="PANTHER" id="PTHR12694:SF9">
    <property type="entry name" value="TFIIA-ALPHA AND BETA-LIKE FACTOR"/>
    <property type="match status" value="1"/>
</dbReference>
<evidence type="ECO:0000313" key="5">
    <source>
        <dbReference type="EMBL" id="RMB93723.1"/>
    </source>
</evidence>
<dbReference type="Gene3D" id="1.10.287.100">
    <property type="match status" value="1"/>
</dbReference>
<dbReference type="FunFam" id="2.30.18.10:FF:000002">
    <property type="entry name" value="Transcription initiation factor IIA subunit 1"/>
    <property type="match status" value="1"/>
</dbReference>
<dbReference type="InterPro" id="IPR009088">
    <property type="entry name" value="TFIIA_b-brl"/>
</dbReference>
<dbReference type="Pfam" id="PF03153">
    <property type="entry name" value="TFIIA"/>
    <property type="match status" value="2"/>
</dbReference>
<dbReference type="PANTHER" id="PTHR12694">
    <property type="entry name" value="TRANSCRIPTION INITIATION FACTOR IIA SUBUNIT 1"/>
    <property type="match status" value="1"/>
</dbReference>
<sequence>MAHGSPVPELYKSIIEDVIEGVRELFAEEGIEDQVLKDLKQGPPRVGVTLAVPSCVAYPLQMPGGVMLQPAPGQLYKVNVPVVVTQASGDGSILHYPVQQMFHPLGQASVLQASLASVTQVNASAAHAAGEALQPQETAVQQAVLFKPSCVEKQHLENSATLVQKPSVSQHEFEINAALNQCSESTEKFQHDNLHTAVFTPECSEGLFIEESLASSSSSVLLDVEGQLDMEHPELLQPQVSDDIIDLIIAGESLDENAFLKGQGSVASSNKCPRLVDLLNKILRLCAEDGFHCDVDSQAVPGLFHSCPMEPMEQTGSDLPLEKDLCSDIEGISQLDGTGDVSSKEQIPHTKDKEENEFLGFIDSEDLRVLDDEEDYDEECDSSSNMESSCSDGDNEDLQIDIVEEDPLNSGDDVSEQDLADLFDTENVIVCQYEKIHRTKNKWKFYLKDGVMSIDGKDHVFAKATGDAEW</sequence>
<evidence type="ECO:0000256" key="3">
    <source>
        <dbReference type="ARBA" id="ARBA00023163"/>
    </source>
</evidence>
<dbReference type="OrthoDB" id="6275927at2759"/>
<dbReference type="EMBL" id="QRBI01000208">
    <property type="protein sequence ID" value="RMB93723.1"/>
    <property type="molecule type" value="Genomic_DNA"/>
</dbReference>
<comment type="subcellular location">
    <subcellularLocation>
        <location evidence="1">Nucleus</location>
    </subcellularLocation>
</comment>
<dbReference type="SUPFAM" id="SSF50784">
    <property type="entry name" value="Transcription factor IIA (TFIIA), beta-barrel domain"/>
    <property type="match status" value="1"/>
</dbReference>
<evidence type="ECO:0000256" key="2">
    <source>
        <dbReference type="ARBA" id="ARBA00010059"/>
    </source>
</evidence>
<evidence type="ECO:0000256" key="1">
    <source>
        <dbReference type="ARBA" id="ARBA00004123"/>
    </source>
</evidence>
<dbReference type="Proteomes" id="UP000269221">
    <property type="component" value="Unassembled WGS sequence"/>
</dbReference>
<dbReference type="AlphaFoldDB" id="A0A3M0J486"/>
<keyword evidence="3" id="KW-0804">Transcription</keyword>
<evidence type="ECO:0000313" key="6">
    <source>
        <dbReference type="Proteomes" id="UP000269221"/>
    </source>
</evidence>
<organism evidence="5 6">
    <name type="scientific">Hirundo rustica rustica</name>
    <dbReference type="NCBI Taxonomy" id="333673"/>
    <lineage>
        <taxon>Eukaryota</taxon>
        <taxon>Metazoa</taxon>
        <taxon>Chordata</taxon>
        <taxon>Craniata</taxon>
        <taxon>Vertebrata</taxon>
        <taxon>Euteleostomi</taxon>
        <taxon>Archelosauria</taxon>
        <taxon>Archosauria</taxon>
        <taxon>Dinosauria</taxon>
        <taxon>Saurischia</taxon>
        <taxon>Theropoda</taxon>
        <taxon>Coelurosauria</taxon>
        <taxon>Aves</taxon>
        <taxon>Neognathae</taxon>
        <taxon>Neoaves</taxon>
        <taxon>Telluraves</taxon>
        <taxon>Australaves</taxon>
        <taxon>Passeriformes</taxon>
        <taxon>Sylvioidea</taxon>
        <taxon>Hirundinidae</taxon>
        <taxon>Hirundo</taxon>
    </lineage>
</organism>